<reference evidence="2" key="1">
    <citation type="journal article" date="2023" name="Plant J.">
        <title>The genome of the king protea, Protea cynaroides.</title>
        <authorList>
            <person name="Chang J."/>
            <person name="Duong T.A."/>
            <person name="Schoeman C."/>
            <person name="Ma X."/>
            <person name="Roodt D."/>
            <person name="Barker N."/>
            <person name="Li Z."/>
            <person name="Van de Peer Y."/>
            <person name="Mizrachi E."/>
        </authorList>
    </citation>
    <scope>NUCLEOTIDE SEQUENCE</scope>
    <source>
        <tissue evidence="2">Young leaves</tissue>
    </source>
</reference>
<dbReference type="EMBL" id="JAMYWD010000005">
    <property type="protein sequence ID" value="KAJ4970677.1"/>
    <property type="molecule type" value="Genomic_DNA"/>
</dbReference>
<comment type="caution">
    <text evidence="2">The sequence shown here is derived from an EMBL/GenBank/DDBJ whole genome shotgun (WGS) entry which is preliminary data.</text>
</comment>
<dbReference type="Proteomes" id="UP001141806">
    <property type="component" value="Unassembled WGS sequence"/>
</dbReference>
<feature type="compositionally biased region" description="Polar residues" evidence="1">
    <location>
        <begin position="170"/>
        <end position="179"/>
    </location>
</feature>
<proteinExistence type="predicted"/>
<name>A0A9Q0QSY3_9MAGN</name>
<sequence length="179" mass="19995">MATSTDLISSFSLPCPQGMKLAEARGRRKKWILESNTVATNKASLIRVLLSSWRDEFNRVVTACSCAHGSLQWRRGIKAGIAPDKPMRARFSDVVLSKKTSFAAAERFIEMDEDWRPFMHIFTAGSRFSGGELLMISEERFSRRRNPNHGSSGDSLLDSGSRSTPDAGDQTCSRTNRDF</sequence>
<accession>A0A9Q0QSY3</accession>
<evidence type="ECO:0000256" key="1">
    <source>
        <dbReference type="SAM" id="MobiDB-lite"/>
    </source>
</evidence>
<gene>
    <name evidence="2" type="ORF">NE237_003776</name>
</gene>
<protein>
    <submittedName>
        <fullName evidence="2">Uncharacterized protein</fullName>
    </submittedName>
</protein>
<organism evidence="2 3">
    <name type="scientific">Protea cynaroides</name>
    <dbReference type="NCBI Taxonomy" id="273540"/>
    <lineage>
        <taxon>Eukaryota</taxon>
        <taxon>Viridiplantae</taxon>
        <taxon>Streptophyta</taxon>
        <taxon>Embryophyta</taxon>
        <taxon>Tracheophyta</taxon>
        <taxon>Spermatophyta</taxon>
        <taxon>Magnoliopsida</taxon>
        <taxon>Proteales</taxon>
        <taxon>Proteaceae</taxon>
        <taxon>Protea</taxon>
    </lineage>
</organism>
<feature type="region of interest" description="Disordered" evidence="1">
    <location>
        <begin position="141"/>
        <end position="179"/>
    </location>
</feature>
<feature type="compositionally biased region" description="Low complexity" evidence="1">
    <location>
        <begin position="150"/>
        <end position="161"/>
    </location>
</feature>
<evidence type="ECO:0000313" key="3">
    <source>
        <dbReference type="Proteomes" id="UP001141806"/>
    </source>
</evidence>
<dbReference type="AlphaFoldDB" id="A0A9Q0QSY3"/>
<evidence type="ECO:0000313" key="2">
    <source>
        <dbReference type="EMBL" id="KAJ4970677.1"/>
    </source>
</evidence>
<keyword evidence="3" id="KW-1185">Reference proteome</keyword>